<protein>
    <submittedName>
        <fullName evidence="1">Uncharacterized protein</fullName>
    </submittedName>
</protein>
<name>X0YKH6_9ZZZZ</name>
<dbReference type="EMBL" id="BARS01057155">
    <property type="protein sequence ID" value="GAG49043.1"/>
    <property type="molecule type" value="Genomic_DNA"/>
</dbReference>
<dbReference type="AlphaFoldDB" id="X0YKH6"/>
<evidence type="ECO:0000313" key="1">
    <source>
        <dbReference type="EMBL" id="GAG49043.1"/>
    </source>
</evidence>
<reference evidence="1" key="1">
    <citation type="journal article" date="2014" name="Front. Microbiol.">
        <title>High frequency of phylogenetically diverse reductive dehalogenase-homologous genes in deep subseafloor sedimentary metagenomes.</title>
        <authorList>
            <person name="Kawai M."/>
            <person name="Futagami T."/>
            <person name="Toyoda A."/>
            <person name="Takaki Y."/>
            <person name="Nishi S."/>
            <person name="Hori S."/>
            <person name="Arai W."/>
            <person name="Tsubouchi T."/>
            <person name="Morono Y."/>
            <person name="Uchiyama I."/>
            <person name="Ito T."/>
            <person name="Fujiyama A."/>
            <person name="Inagaki F."/>
            <person name="Takami H."/>
        </authorList>
    </citation>
    <scope>NUCLEOTIDE SEQUENCE</scope>
    <source>
        <strain evidence="1">Expedition CK06-06</strain>
    </source>
</reference>
<gene>
    <name evidence="1" type="ORF">S01H1_83910</name>
</gene>
<organism evidence="1">
    <name type="scientific">marine sediment metagenome</name>
    <dbReference type="NCBI Taxonomy" id="412755"/>
    <lineage>
        <taxon>unclassified sequences</taxon>
        <taxon>metagenomes</taxon>
        <taxon>ecological metagenomes</taxon>
    </lineage>
</organism>
<sequence>LAELKKIKLANINDEIIISEISKKQRLIFEAFKIDLEEIHRY</sequence>
<accession>X0YKH6</accession>
<proteinExistence type="predicted"/>
<comment type="caution">
    <text evidence="1">The sequence shown here is derived from an EMBL/GenBank/DDBJ whole genome shotgun (WGS) entry which is preliminary data.</text>
</comment>
<feature type="non-terminal residue" evidence="1">
    <location>
        <position position="1"/>
    </location>
</feature>